<evidence type="ECO:0000256" key="8">
    <source>
        <dbReference type="ARBA" id="ARBA00022857"/>
    </source>
</evidence>
<dbReference type="PROSITE" id="PS51383">
    <property type="entry name" value="YJEF_C_3"/>
    <property type="match status" value="1"/>
</dbReference>
<dbReference type="AlphaFoldDB" id="A0A4R2EV40"/>
<protein>
    <recommendedName>
        <fullName evidence="19">Bifunctional NAD(P)H-hydrate repair enzyme</fullName>
    </recommendedName>
    <alternativeName>
        <fullName evidence="19">Nicotinamide nucleotide repair protein</fullName>
    </alternativeName>
    <domain>
        <recommendedName>
            <fullName evidence="19">ADP-dependent (S)-NAD(P)H-hydrate dehydratase</fullName>
            <ecNumber evidence="19">4.2.1.136</ecNumber>
        </recommendedName>
        <alternativeName>
            <fullName evidence="19">ADP-dependent NAD(P)HX dehydratase</fullName>
        </alternativeName>
    </domain>
    <domain>
        <recommendedName>
            <fullName evidence="19">NAD(P)H-hydrate epimerase</fullName>
            <ecNumber evidence="19">5.1.99.6</ecNumber>
        </recommendedName>
    </domain>
</protein>
<dbReference type="InterPro" id="IPR004443">
    <property type="entry name" value="YjeF_N_dom"/>
</dbReference>
<keyword evidence="23" id="KW-1185">Reference proteome</keyword>
<sequence length="509" mass="55102">MKIFPAELVKAIDQYTIANEPIASIDLMERASMAVTSKVMELYPESNQEFSIFAGSGNNGGDGLAIARMLSQQGYRTQIYFIQTTPSTTSDTAINLGRIVPSENLTIETLKPEAVIPYVTPETVIIDTLFGSGVNRPLDAFNKHMVEYINDSGCTIISVDLPSGLMAEDNSTNDPDAIIRADYTITLELPKLALLLPENEQYVGELSIVPIGLHPKALEGFPSNMHFITNEMASKMLYKRRKFAHKGTFGHCYLIAGSQKMLGAAILSSKACMKTGAGLLTTHIPAGLQTALNIAVPEVMIDQDSNTECFTQYSSITNYDAIGVGPGLGTNTTTIATLAQLLTDARRMPMVIDADGLNILAYNKELLKTLPKFAILTPHPKEFERLAGSWNNDIEKIERLYQFAKEHSAYIVLKGAHTIVASPDGRLWFASVGNPGMATAGSGDVLTGIILSLLGQGYSPEEASILGVHLHGLAGDIAAKEESQEALIASSIVDSIGRAFKFLWEIRNL</sequence>
<dbReference type="GO" id="GO:0046872">
    <property type="term" value="F:metal ion binding"/>
    <property type="evidence" value="ECO:0007669"/>
    <property type="project" value="UniProtKB-UniRule"/>
</dbReference>
<comment type="function">
    <text evidence="14 19">Bifunctional enzyme that catalyzes the epimerization of the S- and R-forms of NAD(P)HX and the dehydration of the S-form of NAD(P)HX at the expense of ADP, which is converted to AMP. This allows the repair of both epimers of NAD(P)HX, a damaged form of NAD(P)H that is a result of enzymatic or heat-dependent hydration.</text>
</comment>
<feature type="binding site" evidence="17">
    <location>
        <position position="264"/>
    </location>
    <ligand>
        <name>(6S)-NADPHX</name>
        <dbReference type="ChEBI" id="CHEBI:64076"/>
    </ligand>
</feature>
<dbReference type="InterPro" id="IPR029056">
    <property type="entry name" value="Ribokinase-like"/>
</dbReference>
<keyword evidence="5 18" id="KW-0479">Metal-binding</keyword>
<dbReference type="Proteomes" id="UP000294830">
    <property type="component" value="Unassembled WGS sequence"/>
</dbReference>
<comment type="similarity">
    <text evidence="17">Belongs to the NnrD/CARKD family.</text>
</comment>
<dbReference type="GO" id="GO:0052855">
    <property type="term" value="F:ADP-dependent NAD(P)H-hydrate dehydratase activity"/>
    <property type="evidence" value="ECO:0007669"/>
    <property type="project" value="UniProtKB-UniRule"/>
</dbReference>
<keyword evidence="7 17" id="KW-0067">ATP-binding</keyword>
<dbReference type="NCBIfam" id="TIGR00197">
    <property type="entry name" value="yjeF_nterm"/>
    <property type="match status" value="1"/>
</dbReference>
<dbReference type="EC" id="4.2.1.136" evidence="19"/>
<organism evidence="22 23">
    <name type="scientific">Acetobacteroides hydrogenigenes</name>
    <dbReference type="NCBI Taxonomy" id="979970"/>
    <lineage>
        <taxon>Bacteria</taxon>
        <taxon>Pseudomonadati</taxon>
        <taxon>Bacteroidota</taxon>
        <taxon>Bacteroidia</taxon>
        <taxon>Bacteroidales</taxon>
        <taxon>Rikenellaceae</taxon>
        <taxon>Acetobacteroides</taxon>
    </lineage>
</organism>
<evidence type="ECO:0000256" key="15">
    <source>
        <dbReference type="ARBA" id="ARBA00048238"/>
    </source>
</evidence>
<evidence type="ECO:0000256" key="4">
    <source>
        <dbReference type="ARBA" id="ARBA00009524"/>
    </source>
</evidence>
<feature type="binding site" evidence="17">
    <location>
        <position position="443"/>
    </location>
    <ligand>
        <name>AMP</name>
        <dbReference type="ChEBI" id="CHEBI:456215"/>
    </ligand>
</feature>
<dbReference type="NCBIfam" id="TIGR00196">
    <property type="entry name" value="yjeF_cterm"/>
    <property type="match status" value="1"/>
</dbReference>
<dbReference type="CDD" id="cd01171">
    <property type="entry name" value="YXKO-related"/>
    <property type="match status" value="1"/>
</dbReference>
<dbReference type="InterPro" id="IPR017953">
    <property type="entry name" value="Carbohydrate_kinase_pred_CS"/>
</dbReference>
<dbReference type="Gene3D" id="3.40.50.10260">
    <property type="entry name" value="YjeF N-terminal domain"/>
    <property type="match status" value="1"/>
</dbReference>
<feature type="binding site" evidence="18">
    <location>
        <position position="127"/>
    </location>
    <ligand>
        <name>K(+)</name>
        <dbReference type="ChEBI" id="CHEBI:29103"/>
    </ligand>
</feature>
<dbReference type="InterPro" id="IPR030677">
    <property type="entry name" value="Nnr"/>
</dbReference>
<dbReference type="PROSITE" id="PS01050">
    <property type="entry name" value="YJEF_C_2"/>
    <property type="match status" value="1"/>
</dbReference>
<dbReference type="Pfam" id="PF03853">
    <property type="entry name" value="YjeF_N"/>
    <property type="match status" value="1"/>
</dbReference>
<accession>A0A4R2EV40</accession>
<proteinExistence type="inferred from homology"/>
<feature type="binding site" evidence="18">
    <location>
        <position position="59"/>
    </location>
    <ligand>
        <name>K(+)</name>
        <dbReference type="ChEBI" id="CHEBI:29103"/>
    </ligand>
</feature>
<evidence type="ECO:0000256" key="19">
    <source>
        <dbReference type="PIRNR" id="PIRNR017184"/>
    </source>
</evidence>
<feature type="binding site" evidence="18">
    <location>
        <begin position="131"/>
        <end position="137"/>
    </location>
    <ligand>
        <name>(6S)-NADPHX</name>
        <dbReference type="ChEBI" id="CHEBI:64076"/>
    </ligand>
</feature>
<dbReference type="EMBL" id="SLWB01000003">
    <property type="protein sequence ID" value="TCN70674.1"/>
    <property type="molecule type" value="Genomic_DNA"/>
</dbReference>
<feature type="binding site" evidence="17">
    <location>
        <position position="327"/>
    </location>
    <ligand>
        <name>(6S)-NADPHX</name>
        <dbReference type="ChEBI" id="CHEBI:64076"/>
    </ligand>
</feature>
<keyword evidence="13" id="KW-0511">Multifunctional enzyme</keyword>
<comment type="catalytic activity">
    <reaction evidence="16 17 19">
        <text>(6S)-NADPHX + ADP = AMP + phosphate + NADPH + H(+)</text>
        <dbReference type="Rhea" id="RHEA:32235"/>
        <dbReference type="ChEBI" id="CHEBI:15378"/>
        <dbReference type="ChEBI" id="CHEBI:43474"/>
        <dbReference type="ChEBI" id="CHEBI:57783"/>
        <dbReference type="ChEBI" id="CHEBI:64076"/>
        <dbReference type="ChEBI" id="CHEBI:456215"/>
        <dbReference type="ChEBI" id="CHEBI:456216"/>
        <dbReference type="EC" id="4.2.1.136"/>
    </reaction>
</comment>
<evidence type="ECO:0000256" key="11">
    <source>
        <dbReference type="ARBA" id="ARBA00023235"/>
    </source>
</evidence>
<evidence type="ECO:0000256" key="14">
    <source>
        <dbReference type="ARBA" id="ARBA00025153"/>
    </source>
</evidence>
<evidence type="ECO:0000256" key="10">
    <source>
        <dbReference type="ARBA" id="ARBA00023027"/>
    </source>
</evidence>
<comment type="caution">
    <text evidence="22">The sequence shown here is derived from an EMBL/GenBank/DDBJ whole genome shotgun (WGS) entry which is preliminary data.</text>
</comment>
<feature type="binding site" evidence="17">
    <location>
        <position position="444"/>
    </location>
    <ligand>
        <name>(6S)-NADPHX</name>
        <dbReference type="ChEBI" id="CHEBI:64076"/>
    </ligand>
</feature>
<comment type="catalytic activity">
    <reaction evidence="1 18 19">
        <text>(6R)-NADHX = (6S)-NADHX</text>
        <dbReference type="Rhea" id="RHEA:32215"/>
        <dbReference type="ChEBI" id="CHEBI:64074"/>
        <dbReference type="ChEBI" id="CHEBI:64075"/>
        <dbReference type="EC" id="5.1.99.6"/>
    </reaction>
</comment>
<comment type="caution">
    <text evidence="18">Lacks conserved residue(s) required for the propagation of feature annotation.</text>
</comment>
<evidence type="ECO:0000256" key="2">
    <source>
        <dbReference type="ARBA" id="ARBA00000909"/>
    </source>
</evidence>
<dbReference type="Gene3D" id="3.40.1190.20">
    <property type="match status" value="1"/>
</dbReference>
<comment type="cofactor">
    <cofactor evidence="17">
        <name>Mg(2+)</name>
        <dbReference type="ChEBI" id="CHEBI:18420"/>
    </cofactor>
</comment>
<evidence type="ECO:0000256" key="12">
    <source>
        <dbReference type="ARBA" id="ARBA00023239"/>
    </source>
</evidence>
<dbReference type="InterPro" id="IPR036652">
    <property type="entry name" value="YjeF_N_dom_sf"/>
</dbReference>
<dbReference type="GO" id="GO:0005524">
    <property type="term" value="F:ATP binding"/>
    <property type="evidence" value="ECO:0007669"/>
    <property type="project" value="UniProtKB-UniRule"/>
</dbReference>
<dbReference type="Pfam" id="PF01256">
    <property type="entry name" value="Carb_kinase"/>
    <property type="match status" value="1"/>
</dbReference>
<comment type="function">
    <text evidence="17">Catalyzes the dehydration of the S-form of NAD(P)HX at the expense of ADP, which is converted to AMP. Together with NAD(P)HX epimerase, which catalyzes the epimerization of the S- and R-forms, the enzyme allows the repair of both epimers of NAD(P)HX, a damaged form of NAD(P)H that is a result of enzymatic or heat-dependent hydration.</text>
</comment>
<keyword evidence="9 18" id="KW-0630">Potassium</keyword>
<feature type="domain" description="YjeF N-terminal" evidence="21">
    <location>
        <begin position="9"/>
        <end position="219"/>
    </location>
</feature>
<name>A0A4R2EV40_9BACT</name>
<gene>
    <name evidence="17" type="primary">nnrD</name>
    <name evidence="18" type="synonym">nnrE</name>
    <name evidence="22" type="ORF">CLV25_103195</name>
</gene>
<dbReference type="HAMAP" id="MF_01966">
    <property type="entry name" value="NADHX_epimerase"/>
    <property type="match status" value="1"/>
</dbReference>
<evidence type="ECO:0000313" key="22">
    <source>
        <dbReference type="EMBL" id="TCN70674.1"/>
    </source>
</evidence>
<comment type="similarity">
    <text evidence="4 19">In the C-terminal section; belongs to the NnrD/CARKD family.</text>
</comment>
<feature type="binding site" evidence="18">
    <location>
        <position position="160"/>
    </location>
    <ligand>
        <name>(6S)-NADPHX</name>
        <dbReference type="ChEBI" id="CHEBI:64076"/>
    </ligand>
</feature>
<keyword evidence="8 17" id="KW-0521">NADP</keyword>
<dbReference type="GO" id="GO:0052856">
    <property type="term" value="F:NAD(P)HX epimerase activity"/>
    <property type="evidence" value="ECO:0007669"/>
    <property type="project" value="UniProtKB-UniRule"/>
</dbReference>
<dbReference type="SUPFAM" id="SSF64153">
    <property type="entry name" value="YjeF N-terminal domain-like"/>
    <property type="match status" value="1"/>
</dbReference>
<dbReference type="EC" id="5.1.99.6" evidence="19"/>
<dbReference type="HAMAP" id="MF_01965">
    <property type="entry name" value="NADHX_dehydratase"/>
    <property type="match status" value="1"/>
</dbReference>
<evidence type="ECO:0000256" key="6">
    <source>
        <dbReference type="ARBA" id="ARBA00022741"/>
    </source>
</evidence>
<dbReference type="GO" id="GO:0046496">
    <property type="term" value="P:nicotinamide nucleotide metabolic process"/>
    <property type="evidence" value="ECO:0007669"/>
    <property type="project" value="UniProtKB-UniRule"/>
</dbReference>
<comment type="subunit">
    <text evidence="17">Homotetramer.</text>
</comment>
<comment type="catalytic activity">
    <reaction evidence="15 17 19">
        <text>(6S)-NADHX + ADP = AMP + phosphate + NADH + H(+)</text>
        <dbReference type="Rhea" id="RHEA:32223"/>
        <dbReference type="ChEBI" id="CHEBI:15378"/>
        <dbReference type="ChEBI" id="CHEBI:43474"/>
        <dbReference type="ChEBI" id="CHEBI:57945"/>
        <dbReference type="ChEBI" id="CHEBI:64074"/>
        <dbReference type="ChEBI" id="CHEBI:456215"/>
        <dbReference type="ChEBI" id="CHEBI:456216"/>
        <dbReference type="EC" id="4.2.1.136"/>
    </reaction>
</comment>
<dbReference type="PANTHER" id="PTHR12592:SF0">
    <property type="entry name" value="ATP-DEPENDENT (S)-NAD(P)H-HYDRATE DEHYDRATASE"/>
    <property type="match status" value="1"/>
</dbReference>
<reference evidence="22 23" key="1">
    <citation type="submission" date="2019-03" db="EMBL/GenBank/DDBJ databases">
        <title>Genomic Encyclopedia of Archaeal and Bacterial Type Strains, Phase II (KMG-II): from individual species to whole genera.</title>
        <authorList>
            <person name="Goeker M."/>
        </authorList>
    </citation>
    <scope>NUCLEOTIDE SEQUENCE [LARGE SCALE GENOMIC DNA]</scope>
    <source>
        <strain evidence="22 23">RL-C</strain>
    </source>
</reference>
<comment type="similarity">
    <text evidence="3 19">In the N-terminal section; belongs to the NnrE/AIBP family.</text>
</comment>
<evidence type="ECO:0000256" key="9">
    <source>
        <dbReference type="ARBA" id="ARBA00022958"/>
    </source>
</evidence>
<feature type="binding site" evidence="18">
    <location>
        <position position="163"/>
    </location>
    <ligand>
        <name>K(+)</name>
        <dbReference type="ChEBI" id="CHEBI:29103"/>
    </ligand>
</feature>
<feature type="binding site" evidence="17">
    <location>
        <position position="379"/>
    </location>
    <ligand>
        <name>(6S)-NADPHX</name>
        <dbReference type="ChEBI" id="CHEBI:64076"/>
    </ligand>
</feature>
<evidence type="ECO:0000259" key="21">
    <source>
        <dbReference type="PROSITE" id="PS51385"/>
    </source>
</evidence>
<comment type="catalytic activity">
    <reaction evidence="2 18 19">
        <text>(6R)-NADPHX = (6S)-NADPHX</text>
        <dbReference type="Rhea" id="RHEA:32227"/>
        <dbReference type="ChEBI" id="CHEBI:64076"/>
        <dbReference type="ChEBI" id="CHEBI:64077"/>
        <dbReference type="EC" id="5.1.99.6"/>
    </reaction>
</comment>
<keyword evidence="10 17" id="KW-0520">NAD</keyword>
<comment type="cofactor">
    <cofactor evidence="18 19">
        <name>K(+)</name>
        <dbReference type="ChEBI" id="CHEBI:29103"/>
    </cofactor>
    <text evidence="18 19">Binds 1 potassium ion per subunit.</text>
</comment>
<evidence type="ECO:0000259" key="20">
    <source>
        <dbReference type="PROSITE" id="PS51383"/>
    </source>
</evidence>
<dbReference type="InterPro" id="IPR000631">
    <property type="entry name" value="CARKD"/>
</dbReference>
<dbReference type="GO" id="GO:0110051">
    <property type="term" value="P:metabolite repair"/>
    <property type="evidence" value="ECO:0007669"/>
    <property type="project" value="TreeGrafter"/>
</dbReference>
<dbReference type="PIRSF" id="PIRSF017184">
    <property type="entry name" value="Nnr"/>
    <property type="match status" value="1"/>
</dbReference>
<evidence type="ECO:0000313" key="23">
    <source>
        <dbReference type="Proteomes" id="UP000294830"/>
    </source>
</evidence>
<evidence type="ECO:0000256" key="1">
    <source>
        <dbReference type="ARBA" id="ARBA00000013"/>
    </source>
</evidence>
<feature type="binding site" evidence="18">
    <location>
        <begin position="58"/>
        <end position="62"/>
    </location>
    <ligand>
        <name>(6S)-NADPHX</name>
        <dbReference type="ChEBI" id="CHEBI:64076"/>
    </ligand>
</feature>
<dbReference type="SUPFAM" id="SSF53613">
    <property type="entry name" value="Ribokinase-like"/>
    <property type="match status" value="1"/>
</dbReference>
<feature type="binding site" evidence="17">
    <location>
        <begin position="414"/>
        <end position="418"/>
    </location>
    <ligand>
        <name>AMP</name>
        <dbReference type="ChEBI" id="CHEBI:456215"/>
    </ligand>
</feature>
<dbReference type="PROSITE" id="PS51385">
    <property type="entry name" value="YJEF_N"/>
    <property type="match status" value="1"/>
</dbReference>
<evidence type="ECO:0000256" key="17">
    <source>
        <dbReference type="HAMAP-Rule" id="MF_01965"/>
    </source>
</evidence>
<feature type="domain" description="YjeF C-terminal" evidence="20">
    <location>
        <begin position="229"/>
        <end position="503"/>
    </location>
</feature>
<evidence type="ECO:0000256" key="5">
    <source>
        <dbReference type="ARBA" id="ARBA00022723"/>
    </source>
</evidence>
<evidence type="ECO:0000256" key="7">
    <source>
        <dbReference type="ARBA" id="ARBA00022840"/>
    </source>
</evidence>
<dbReference type="PANTHER" id="PTHR12592">
    <property type="entry name" value="ATP-DEPENDENT (S)-NAD(P)H-HYDRATE DEHYDRATASE FAMILY MEMBER"/>
    <property type="match status" value="1"/>
</dbReference>
<keyword evidence="12 17" id="KW-0456">Lyase</keyword>
<evidence type="ECO:0000256" key="3">
    <source>
        <dbReference type="ARBA" id="ARBA00006001"/>
    </source>
</evidence>
<keyword evidence="6 17" id="KW-0547">Nucleotide-binding</keyword>
<comment type="function">
    <text evidence="18">Catalyzes the epimerization of the S- and R-forms of NAD(P)HX, a damaged form of NAD(P)H that is a result of enzymatic or heat-dependent hydration. This is a prerequisite for the S-specific NAD(P)H-hydrate dehydratase to allow the repair of both epimers of NAD(P)HX.</text>
</comment>
<comment type="similarity">
    <text evidence="18">Belongs to the NnrE/AIBP family.</text>
</comment>
<evidence type="ECO:0000256" key="13">
    <source>
        <dbReference type="ARBA" id="ARBA00023268"/>
    </source>
</evidence>
<evidence type="ECO:0000256" key="16">
    <source>
        <dbReference type="ARBA" id="ARBA00049209"/>
    </source>
</evidence>
<dbReference type="RefSeq" id="WP_165876987.1">
    <property type="nucleotide sequence ID" value="NZ_SLWB01000003.1"/>
</dbReference>
<evidence type="ECO:0000256" key="18">
    <source>
        <dbReference type="HAMAP-Rule" id="MF_01966"/>
    </source>
</evidence>
<keyword evidence="11 18" id="KW-0413">Isomerase</keyword>